<dbReference type="AlphaFoldDB" id="A0A0F9R8F1"/>
<evidence type="ECO:0000313" key="1">
    <source>
        <dbReference type="EMBL" id="KKN51109.1"/>
    </source>
</evidence>
<comment type="caution">
    <text evidence="1">The sequence shown here is derived from an EMBL/GenBank/DDBJ whole genome shotgun (WGS) entry which is preliminary data.</text>
</comment>
<reference evidence="1" key="1">
    <citation type="journal article" date="2015" name="Nature">
        <title>Complex archaea that bridge the gap between prokaryotes and eukaryotes.</title>
        <authorList>
            <person name="Spang A."/>
            <person name="Saw J.H."/>
            <person name="Jorgensen S.L."/>
            <person name="Zaremba-Niedzwiedzka K."/>
            <person name="Martijn J."/>
            <person name="Lind A.E."/>
            <person name="van Eijk R."/>
            <person name="Schleper C."/>
            <person name="Guy L."/>
            <person name="Ettema T.J."/>
        </authorList>
    </citation>
    <scope>NUCLEOTIDE SEQUENCE</scope>
</reference>
<organism evidence="1">
    <name type="scientific">marine sediment metagenome</name>
    <dbReference type="NCBI Taxonomy" id="412755"/>
    <lineage>
        <taxon>unclassified sequences</taxon>
        <taxon>metagenomes</taxon>
        <taxon>ecological metagenomes</taxon>
    </lineage>
</organism>
<protein>
    <submittedName>
        <fullName evidence="1">Uncharacterized protein</fullName>
    </submittedName>
</protein>
<name>A0A0F9R8F1_9ZZZZ</name>
<proteinExistence type="predicted"/>
<feature type="non-terminal residue" evidence="1">
    <location>
        <position position="160"/>
    </location>
</feature>
<gene>
    <name evidence="1" type="ORF">LCGC14_0625730</name>
</gene>
<dbReference type="EMBL" id="LAZR01001078">
    <property type="protein sequence ID" value="KKN51109.1"/>
    <property type="molecule type" value="Genomic_DNA"/>
</dbReference>
<accession>A0A0F9R8F1</accession>
<sequence>MPNPTVPFLVLVTVTNSSGTAEPASEVVFSSTAKTSPIQFTNSLGILIFDIANIDYTSGETITITTNDRFNNDISTDTFNATGSMYTADITLSQRTNAVNITGYNVPSVIHTIGDKPVTKDNPLPVTLIDTADIVDLTNNPSTVWTYTGGNFSPTTETIT</sequence>